<feature type="non-terminal residue" evidence="1">
    <location>
        <position position="58"/>
    </location>
</feature>
<organism evidence="1 2">
    <name type="scientific">Oldenlandia corymbosa var. corymbosa</name>
    <dbReference type="NCBI Taxonomy" id="529605"/>
    <lineage>
        <taxon>Eukaryota</taxon>
        <taxon>Viridiplantae</taxon>
        <taxon>Streptophyta</taxon>
        <taxon>Embryophyta</taxon>
        <taxon>Tracheophyta</taxon>
        <taxon>Spermatophyta</taxon>
        <taxon>Magnoliopsida</taxon>
        <taxon>eudicotyledons</taxon>
        <taxon>Gunneridae</taxon>
        <taxon>Pentapetalae</taxon>
        <taxon>asterids</taxon>
        <taxon>lamiids</taxon>
        <taxon>Gentianales</taxon>
        <taxon>Rubiaceae</taxon>
        <taxon>Rubioideae</taxon>
        <taxon>Spermacoceae</taxon>
        <taxon>Hedyotis-Oldenlandia complex</taxon>
        <taxon>Oldenlandia</taxon>
    </lineage>
</organism>
<protein>
    <submittedName>
        <fullName evidence="1">OLC1v1036046C1</fullName>
    </submittedName>
</protein>
<evidence type="ECO:0000313" key="2">
    <source>
        <dbReference type="Proteomes" id="UP001161247"/>
    </source>
</evidence>
<reference evidence="1" key="1">
    <citation type="submission" date="2023-03" db="EMBL/GenBank/DDBJ databases">
        <authorList>
            <person name="Julca I."/>
        </authorList>
    </citation>
    <scope>NUCLEOTIDE SEQUENCE</scope>
</reference>
<feature type="non-terminal residue" evidence="1">
    <location>
        <position position="1"/>
    </location>
</feature>
<gene>
    <name evidence="1" type="ORF">OLC1_LOCUS9312</name>
</gene>
<dbReference type="Proteomes" id="UP001161247">
    <property type="component" value="Chromosome 3"/>
</dbReference>
<proteinExistence type="predicted"/>
<accession>A0AAV1CVS4</accession>
<name>A0AAV1CVS4_OLDCO</name>
<dbReference type="EMBL" id="OX459120">
    <property type="protein sequence ID" value="CAI9099258.1"/>
    <property type="molecule type" value="Genomic_DNA"/>
</dbReference>
<evidence type="ECO:0000313" key="1">
    <source>
        <dbReference type="EMBL" id="CAI9099258.1"/>
    </source>
</evidence>
<sequence length="58" mass="6707">FTSLGIGIVYPKLPSYVHFPNGSRFEKFTSTLLIPRHIWQKLHSSKSMILVCFGLLHY</sequence>
<keyword evidence="2" id="KW-1185">Reference proteome</keyword>
<dbReference type="AlphaFoldDB" id="A0AAV1CVS4"/>